<dbReference type="GO" id="GO:0008168">
    <property type="term" value="F:methyltransferase activity"/>
    <property type="evidence" value="ECO:0007669"/>
    <property type="project" value="UniProtKB-KW"/>
</dbReference>
<reference evidence="1" key="1">
    <citation type="journal article" date="2023" name="Mol. Phylogenet. Evol.">
        <title>Genome-scale phylogeny and comparative genomics of the fungal order Sordariales.</title>
        <authorList>
            <person name="Hensen N."/>
            <person name="Bonometti L."/>
            <person name="Westerberg I."/>
            <person name="Brannstrom I.O."/>
            <person name="Guillou S."/>
            <person name="Cros-Aarteil S."/>
            <person name="Calhoun S."/>
            <person name="Haridas S."/>
            <person name="Kuo A."/>
            <person name="Mondo S."/>
            <person name="Pangilinan J."/>
            <person name="Riley R."/>
            <person name="LaButti K."/>
            <person name="Andreopoulos B."/>
            <person name="Lipzen A."/>
            <person name="Chen C."/>
            <person name="Yan M."/>
            <person name="Daum C."/>
            <person name="Ng V."/>
            <person name="Clum A."/>
            <person name="Steindorff A."/>
            <person name="Ohm R.A."/>
            <person name="Martin F."/>
            <person name="Silar P."/>
            <person name="Natvig D.O."/>
            <person name="Lalanne C."/>
            <person name="Gautier V."/>
            <person name="Ament-Velasquez S.L."/>
            <person name="Kruys A."/>
            <person name="Hutchinson M.I."/>
            <person name="Powell A.J."/>
            <person name="Barry K."/>
            <person name="Miller A.N."/>
            <person name="Grigoriev I.V."/>
            <person name="Debuchy R."/>
            <person name="Gladieux P."/>
            <person name="Hiltunen Thoren M."/>
            <person name="Johannesson H."/>
        </authorList>
    </citation>
    <scope>NUCLEOTIDE SEQUENCE</scope>
    <source>
        <strain evidence="1">CBS 958.72</strain>
    </source>
</reference>
<reference evidence="1" key="2">
    <citation type="submission" date="2023-06" db="EMBL/GenBank/DDBJ databases">
        <authorList>
            <consortium name="Lawrence Berkeley National Laboratory"/>
            <person name="Haridas S."/>
            <person name="Hensen N."/>
            <person name="Bonometti L."/>
            <person name="Westerberg I."/>
            <person name="Brannstrom I.O."/>
            <person name="Guillou S."/>
            <person name="Cros-Aarteil S."/>
            <person name="Calhoun S."/>
            <person name="Kuo A."/>
            <person name="Mondo S."/>
            <person name="Pangilinan J."/>
            <person name="Riley R."/>
            <person name="Labutti K."/>
            <person name="Andreopoulos B."/>
            <person name="Lipzen A."/>
            <person name="Chen C."/>
            <person name="Yanf M."/>
            <person name="Daum C."/>
            <person name="Ng V."/>
            <person name="Clum A."/>
            <person name="Steindorff A."/>
            <person name="Ohm R."/>
            <person name="Martin F."/>
            <person name="Silar P."/>
            <person name="Natvig D."/>
            <person name="Lalanne C."/>
            <person name="Gautier V."/>
            <person name="Ament-Velasquez S.L."/>
            <person name="Kruys A."/>
            <person name="Hutchinson M.I."/>
            <person name="Powell A.J."/>
            <person name="Barry K."/>
            <person name="Miller A.N."/>
            <person name="Grigoriev I.V."/>
            <person name="Debuchy R."/>
            <person name="Gladieux P."/>
            <person name="Thoren M.H."/>
            <person name="Johannesson H."/>
        </authorList>
    </citation>
    <scope>NUCLEOTIDE SEQUENCE</scope>
    <source>
        <strain evidence="1">CBS 958.72</strain>
    </source>
</reference>
<dbReference type="EMBL" id="JAULSN010000008">
    <property type="protein sequence ID" value="KAK3366009.1"/>
    <property type="molecule type" value="Genomic_DNA"/>
</dbReference>
<dbReference type="Gene3D" id="3.40.50.150">
    <property type="entry name" value="Vaccinia Virus protein VP39"/>
    <property type="match status" value="1"/>
</dbReference>
<keyword evidence="1" id="KW-0808">Transferase</keyword>
<dbReference type="PANTHER" id="PTHR18895">
    <property type="entry name" value="HEMK METHYLTRANSFERASE"/>
    <property type="match status" value="1"/>
</dbReference>
<proteinExistence type="predicted"/>
<dbReference type="GO" id="GO:0003676">
    <property type="term" value="F:nucleic acid binding"/>
    <property type="evidence" value="ECO:0007669"/>
    <property type="project" value="InterPro"/>
</dbReference>
<dbReference type="SUPFAM" id="SSF53335">
    <property type="entry name" value="S-adenosyl-L-methionine-dependent methyltransferases"/>
    <property type="match status" value="1"/>
</dbReference>
<protein>
    <submittedName>
        <fullName evidence="1">S-adenosyl-L-methionine-dependent methyltransferase</fullName>
    </submittedName>
</protein>
<comment type="caution">
    <text evidence="1">The sequence shown here is derived from an EMBL/GenBank/DDBJ whole genome shotgun (WGS) entry which is preliminary data.</text>
</comment>
<dbReference type="PROSITE" id="PS00092">
    <property type="entry name" value="N6_MTASE"/>
    <property type="match status" value="1"/>
</dbReference>
<dbReference type="InterPro" id="IPR002052">
    <property type="entry name" value="DNA_methylase_N6_adenine_CS"/>
</dbReference>
<dbReference type="AlphaFoldDB" id="A0AAE0JX67"/>
<organism evidence="1 2">
    <name type="scientific">Lasiosphaeria ovina</name>
    <dbReference type="NCBI Taxonomy" id="92902"/>
    <lineage>
        <taxon>Eukaryota</taxon>
        <taxon>Fungi</taxon>
        <taxon>Dikarya</taxon>
        <taxon>Ascomycota</taxon>
        <taxon>Pezizomycotina</taxon>
        <taxon>Sordariomycetes</taxon>
        <taxon>Sordariomycetidae</taxon>
        <taxon>Sordariales</taxon>
        <taxon>Lasiosphaeriaceae</taxon>
        <taxon>Lasiosphaeria</taxon>
    </lineage>
</organism>
<dbReference type="GO" id="GO:0032259">
    <property type="term" value="P:methylation"/>
    <property type="evidence" value="ECO:0007669"/>
    <property type="project" value="UniProtKB-KW"/>
</dbReference>
<sequence>MPRLRPALFWRARRTVSPLATLILPACRDLASAANELRWMREHIAATPSPMPSKMRLWFMCDQRAKGKPLQYVLGSQPFGHVDIKCRPGVLIPRPETEAYTTELARLLLSTLPPQPSSDSPQPTSLNILDLCSGAGCIALELYAQLQPAAQSGGHALSVLGIDVSRHAVQLARENVAHNARLNLIPGTTTATSPNNNADIRFEQADIFAPDFEERLVSNNQSQTQKSWDVLVSNPPYISSRGFARDTARSVRNHEPRLALTPLQSHKTTTAAATTTTESQQQTIFSSRLEDVFYARILALCQRLRPKRVLLEVGSMQQAARVVDMVAGGGPGLAELYPLQRAEVWRDDPRHDRPDDCRQESVGGREIRVRGFGEGRSVYLCRADV</sequence>
<accession>A0AAE0JX67</accession>
<dbReference type="InterPro" id="IPR029063">
    <property type="entry name" value="SAM-dependent_MTases_sf"/>
</dbReference>
<dbReference type="PANTHER" id="PTHR18895:SF74">
    <property type="entry name" value="MTRF1L RELEASE FACTOR GLUTAMINE METHYLTRANSFERASE"/>
    <property type="match status" value="1"/>
</dbReference>
<evidence type="ECO:0000313" key="1">
    <source>
        <dbReference type="EMBL" id="KAK3366009.1"/>
    </source>
</evidence>
<dbReference type="InterPro" id="IPR050320">
    <property type="entry name" value="N5-glutamine_MTase"/>
</dbReference>
<dbReference type="Proteomes" id="UP001287356">
    <property type="component" value="Unassembled WGS sequence"/>
</dbReference>
<keyword evidence="1" id="KW-0489">Methyltransferase</keyword>
<evidence type="ECO:0000313" key="2">
    <source>
        <dbReference type="Proteomes" id="UP001287356"/>
    </source>
</evidence>
<name>A0AAE0JX67_9PEZI</name>
<gene>
    <name evidence="1" type="ORF">B0T24DRAFT_409361</name>
</gene>
<dbReference type="GO" id="GO:0005739">
    <property type="term" value="C:mitochondrion"/>
    <property type="evidence" value="ECO:0007669"/>
    <property type="project" value="TreeGrafter"/>
</dbReference>
<keyword evidence="2" id="KW-1185">Reference proteome</keyword>
<dbReference type="CDD" id="cd02440">
    <property type="entry name" value="AdoMet_MTases"/>
    <property type="match status" value="1"/>
</dbReference>